<dbReference type="EMBL" id="HACG01005522">
    <property type="protein sequence ID" value="CEK52387.1"/>
    <property type="molecule type" value="Transcribed_RNA"/>
</dbReference>
<reference evidence="1" key="1">
    <citation type="submission" date="2014-12" db="EMBL/GenBank/DDBJ databases">
        <title>Insight into the proteome of Arion vulgaris.</title>
        <authorList>
            <person name="Aradska J."/>
            <person name="Bulat T."/>
            <person name="Smidak R."/>
            <person name="Sarate P."/>
            <person name="Gangsoo J."/>
            <person name="Sialana F."/>
            <person name="Bilban M."/>
            <person name="Lubec G."/>
        </authorList>
    </citation>
    <scope>NUCLEOTIDE SEQUENCE</scope>
    <source>
        <tissue evidence="1">Skin</tissue>
    </source>
</reference>
<gene>
    <name evidence="1" type="primary">ORF16580</name>
</gene>
<evidence type="ECO:0000313" key="1">
    <source>
        <dbReference type="EMBL" id="CEK52387.1"/>
    </source>
</evidence>
<accession>A0A0B6Y7S4</accession>
<name>A0A0B6Y7S4_9EUPU</name>
<protein>
    <submittedName>
        <fullName evidence="1">Uncharacterized protein</fullName>
    </submittedName>
</protein>
<organism evidence="1">
    <name type="scientific">Arion vulgaris</name>
    <dbReference type="NCBI Taxonomy" id="1028688"/>
    <lineage>
        <taxon>Eukaryota</taxon>
        <taxon>Metazoa</taxon>
        <taxon>Spiralia</taxon>
        <taxon>Lophotrochozoa</taxon>
        <taxon>Mollusca</taxon>
        <taxon>Gastropoda</taxon>
        <taxon>Heterobranchia</taxon>
        <taxon>Euthyneura</taxon>
        <taxon>Panpulmonata</taxon>
        <taxon>Eupulmonata</taxon>
        <taxon>Stylommatophora</taxon>
        <taxon>Helicina</taxon>
        <taxon>Arionoidea</taxon>
        <taxon>Arionidae</taxon>
        <taxon>Arion</taxon>
    </lineage>
</organism>
<feature type="non-terminal residue" evidence="1">
    <location>
        <position position="60"/>
    </location>
</feature>
<dbReference type="AlphaFoldDB" id="A0A0B6Y7S4"/>
<sequence length="60" mass="7085">MMRHSEFTHSTVKGLLVAAHPDRARYKYLYKTFFIIFILNGNKVRNSLLYFDDNSNIFVA</sequence>
<proteinExistence type="predicted"/>